<dbReference type="Pfam" id="PF03415">
    <property type="entry name" value="Peptidase_C11"/>
    <property type="match status" value="1"/>
</dbReference>
<proteinExistence type="predicted"/>
<reference evidence="1" key="1">
    <citation type="submission" date="2022-09" db="EMBL/GenBank/DDBJ databases">
        <title>Aureispira anguillicida sp. nov., isolated from Leptocephalus of Japanese eel Anguilla japonica.</title>
        <authorList>
            <person name="Yuasa K."/>
            <person name="Mekata T."/>
            <person name="Ikunari K."/>
        </authorList>
    </citation>
    <scope>NUCLEOTIDE SEQUENCE</scope>
    <source>
        <strain evidence="1">EL160426</strain>
    </source>
</reference>
<dbReference type="KEGG" id="aup:AsAng_0020490"/>
<dbReference type="Proteomes" id="UP001060919">
    <property type="component" value="Chromosome"/>
</dbReference>
<name>A0A916DSW6_9BACT</name>
<dbReference type="PANTHER" id="PTHR37835:SF1">
    <property type="entry name" value="ALPHA-CLOSTRIPAIN"/>
    <property type="match status" value="1"/>
</dbReference>
<evidence type="ECO:0000313" key="2">
    <source>
        <dbReference type="Proteomes" id="UP001060919"/>
    </source>
</evidence>
<dbReference type="RefSeq" id="WP_264792528.1">
    <property type="nucleotide sequence ID" value="NZ_AP026867.1"/>
</dbReference>
<organism evidence="1 2">
    <name type="scientific">Aureispira anguillae</name>
    <dbReference type="NCBI Taxonomy" id="2864201"/>
    <lineage>
        <taxon>Bacteria</taxon>
        <taxon>Pseudomonadati</taxon>
        <taxon>Bacteroidota</taxon>
        <taxon>Saprospiria</taxon>
        <taxon>Saprospirales</taxon>
        <taxon>Saprospiraceae</taxon>
        <taxon>Aureispira</taxon>
    </lineage>
</organism>
<sequence length="378" mass="43428">MTNKKQNNAPLKKWCFLTYIAGDNNLSNAGLKDIIEMCEEGASSDIYIGVEIDTYGEHTGSIRYEIPEADWSGMAYRKVIERLQERDSGSPKTIKSFLKWGFNRYRAEDYVVVIWSHGSGFRAKRKNIAYDDFGSSLNMSEIEWAIRKSGIAKDEKIKILGFDACLMSMLEIAYHFKDQVEIIVGSQQTEPADGWPYNKVIHEIKEAQCAHSLAKSIVHSYIKSYKNTGIQNLTQSAIDTQKVDRAFHALDALSKLLIKHINDIRGQLIVIRYTIQYFDMADYVDAIHFAELIAEQIMIPEIQTAALTFMEQTQKCIIANKTKGFQLENANGLSLWFPGDAPLYFNNRAEYTALKFAKTYPNWVQFLDEYFYRMHYNV</sequence>
<dbReference type="EMBL" id="AP026867">
    <property type="protein sequence ID" value="BDS11337.1"/>
    <property type="molecule type" value="Genomic_DNA"/>
</dbReference>
<accession>A0A916DSW6</accession>
<gene>
    <name evidence="1" type="ORF">AsAng_0020490</name>
</gene>
<evidence type="ECO:0000313" key="1">
    <source>
        <dbReference type="EMBL" id="BDS11337.1"/>
    </source>
</evidence>
<dbReference type="AlphaFoldDB" id="A0A916DSW6"/>
<keyword evidence="2" id="KW-1185">Reference proteome</keyword>
<dbReference type="PANTHER" id="PTHR37835">
    <property type="entry name" value="ALPHA-CLOSTRIPAIN"/>
    <property type="match status" value="1"/>
</dbReference>
<dbReference type="Gene3D" id="3.40.50.11970">
    <property type="match status" value="1"/>
</dbReference>
<dbReference type="InterPro" id="IPR005077">
    <property type="entry name" value="Peptidase_C11"/>
</dbReference>
<protein>
    <submittedName>
        <fullName evidence="1">Clostripain-related cysteine peptidase</fullName>
    </submittedName>
</protein>